<feature type="chain" id="PRO_5038998055" evidence="3">
    <location>
        <begin position="17"/>
        <end position="131"/>
    </location>
</feature>
<dbReference type="Proteomes" id="UP000674234">
    <property type="component" value="Unassembled WGS sequence"/>
</dbReference>
<keyword evidence="1" id="KW-0175">Coiled coil</keyword>
<keyword evidence="3" id="KW-0732">Signal</keyword>
<comment type="caution">
    <text evidence="4">The sequence shown here is derived from an EMBL/GenBank/DDBJ whole genome shotgun (WGS) entry which is preliminary data.</text>
</comment>
<dbReference type="EMBL" id="JAFCNB010000018">
    <property type="protein sequence ID" value="MBP2707279.1"/>
    <property type="molecule type" value="Genomic_DNA"/>
</dbReference>
<protein>
    <submittedName>
        <fullName evidence="4">Uncharacterized protein</fullName>
    </submittedName>
</protein>
<evidence type="ECO:0000256" key="3">
    <source>
        <dbReference type="SAM" id="SignalP"/>
    </source>
</evidence>
<feature type="region of interest" description="Disordered" evidence="2">
    <location>
        <begin position="63"/>
        <end position="103"/>
    </location>
</feature>
<dbReference type="AlphaFoldDB" id="A0A941AS38"/>
<evidence type="ECO:0000256" key="1">
    <source>
        <dbReference type="SAM" id="Coils"/>
    </source>
</evidence>
<sequence length="131" mass="14220">MSKRVILTLASATVLAAVVPGIAGYASAQFEALDQARRELARLQAQLQMMELTVEPAAAVRCGSGRAGGRTVTRAPEDDERQLTPPPRTHNRPWHNDGNDSSVRMMEPTLFSSIVVPAAGPEPVRARHHHH</sequence>
<keyword evidence="5" id="KW-1185">Reference proteome</keyword>
<gene>
    <name evidence="4" type="ORF">JOL79_26195</name>
</gene>
<reference evidence="4" key="1">
    <citation type="submission" date="2021-02" db="EMBL/GenBank/DDBJ databases">
        <title>Draft genome sequence of Microbispora sp. RL4-1S isolated from rice leaves in Thailand.</title>
        <authorList>
            <person name="Muangham S."/>
            <person name="Duangmal K."/>
        </authorList>
    </citation>
    <scope>NUCLEOTIDE SEQUENCE</scope>
    <source>
        <strain evidence="4">RL4-1S</strain>
    </source>
</reference>
<evidence type="ECO:0000313" key="4">
    <source>
        <dbReference type="EMBL" id="MBP2707279.1"/>
    </source>
</evidence>
<dbReference type="RefSeq" id="WP_210158551.1">
    <property type="nucleotide sequence ID" value="NZ_JAFCNB010000018.1"/>
</dbReference>
<name>A0A941AS38_9ACTN</name>
<evidence type="ECO:0000256" key="2">
    <source>
        <dbReference type="SAM" id="MobiDB-lite"/>
    </source>
</evidence>
<feature type="signal peptide" evidence="3">
    <location>
        <begin position="1"/>
        <end position="16"/>
    </location>
</feature>
<organism evidence="4 5">
    <name type="scientific">Microbispora oryzae</name>
    <dbReference type="NCBI Taxonomy" id="2806554"/>
    <lineage>
        <taxon>Bacteria</taxon>
        <taxon>Bacillati</taxon>
        <taxon>Actinomycetota</taxon>
        <taxon>Actinomycetes</taxon>
        <taxon>Streptosporangiales</taxon>
        <taxon>Streptosporangiaceae</taxon>
        <taxon>Microbispora</taxon>
    </lineage>
</organism>
<accession>A0A941AS38</accession>
<feature type="coiled-coil region" evidence="1">
    <location>
        <begin position="26"/>
        <end position="53"/>
    </location>
</feature>
<proteinExistence type="predicted"/>
<evidence type="ECO:0000313" key="5">
    <source>
        <dbReference type="Proteomes" id="UP000674234"/>
    </source>
</evidence>